<dbReference type="PANTHER" id="PTHR46250">
    <property type="entry name" value="MYB/SANT-LIKE DNA-BINDING DOMAIN PROTEIN-RELATED"/>
    <property type="match status" value="1"/>
</dbReference>
<organism evidence="1">
    <name type="scientific">Cucumis melo</name>
    <name type="common">Muskmelon</name>
    <dbReference type="NCBI Taxonomy" id="3656"/>
    <lineage>
        <taxon>Eukaryota</taxon>
        <taxon>Viridiplantae</taxon>
        <taxon>Streptophyta</taxon>
        <taxon>Embryophyta</taxon>
        <taxon>Tracheophyta</taxon>
        <taxon>Spermatophyta</taxon>
        <taxon>Magnoliopsida</taxon>
        <taxon>eudicotyledons</taxon>
        <taxon>Gunneridae</taxon>
        <taxon>Pentapetalae</taxon>
        <taxon>rosids</taxon>
        <taxon>fabids</taxon>
        <taxon>Cucurbitales</taxon>
        <taxon>Cucurbitaceae</taxon>
        <taxon>Benincaseae</taxon>
        <taxon>Cucumis</taxon>
    </lineage>
</organism>
<dbReference type="PANTHER" id="PTHR46250:SF18">
    <property type="entry name" value="MYB_SANT-LIKE DOMAIN-CONTAINING PROTEIN"/>
    <property type="match status" value="1"/>
</dbReference>
<sequence>MVKRSEVGAWWSMAGVVDLHHSIATTLRLPKHSCIKEEETWMVECLVELSHLATKGLLNRSFPHYDKLSYVFGKDRATGGRAETFEDVRSNDPTGYATFRTDAVSDMEFQPMYSQ</sequence>
<proteinExistence type="predicted"/>
<evidence type="ECO:0000313" key="1">
    <source>
        <dbReference type="EnsemblPlants" id="MELO3C033261.2.1"/>
    </source>
</evidence>
<dbReference type="AlphaFoldDB" id="A0A9I9EG29"/>
<accession>A0A9I9EG29</accession>
<protein>
    <recommendedName>
        <fullName evidence="2">Retrotransposon protein</fullName>
    </recommendedName>
</protein>
<evidence type="ECO:0008006" key="2">
    <source>
        <dbReference type="Google" id="ProtNLM"/>
    </source>
</evidence>
<name>A0A9I9EG29_CUCME</name>
<dbReference type="Gramene" id="MELO3C033261.2.1">
    <property type="protein sequence ID" value="MELO3C033261.2.1"/>
    <property type="gene ID" value="MELO3C033261.2"/>
</dbReference>
<reference evidence="1" key="1">
    <citation type="submission" date="2023-03" db="UniProtKB">
        <authorList>
            <consortium name="EnsemblPlants"/>
        </authorList>
    </citation>
    <scope>IDENTIFICATION</scope>
</reference>
<dbReference type="EnsemblPlants" id="MELO3C033261.2.1">
    <property type="protein sequence ID" value="MELO3C033261.2.1"/>
    <property type="gene ID" value="MELO3C033261.2"/>
</dbReference>